<dbReference type="Pfam" id="PF02384">
    <property type="entry name" value="N6_Mtase"/>
    <property type="match status" value="1"/>
</dbReference>
<dbReference type="AlphaFoldDB" id="A0A1Y0YIR6"/>
<dbReference type="OMA" id="HSFAHHL"/>
<evidence type="ECO:0000259" key="1">
    <source>
        <dbReference type="Pfam" id="PF02384"/>
    </source>
</evidence>
<dbReference type="EMBL" id="CP065647">
    <property type="protein sequence ID" value="QPR74546.1"/>
    <property type="molecule type" value="Genomic_DNA"/>
</dbReference>
<keyword evidence="3" id="KW-0808">Transferase</keyword>
<feature type="domain" description="DNA methylase adenine-specific" evidence="1">
    <location>
        <begin position="96"/>
        <end position="303"/>
    </location>
</feature>
<evidence type="ECO:0000313" key="5">
    <source>
        <dbReference type="Proteomes" id="UP000435910"/>
    </source>
</evidence>
<dbReference type="GO" id="GO:0003677">
    <property type="term" value="F:DNA binding"/>
    <property type="evidence" value="ECO:0007669"/>
    <property type="project" value="InterPro"/>
</dbReference>
<dbReference type="Proteomes" id="UP000595038">
    <property type="component" value="Chromosome"/>
</dbReference>
<protein>
    <submittedName>
        <fullName evidence="3">Class I SAM-dependent methyltransferase</fullName>
    </submittedName>
</protein>
<dbReference type="InterPro" id="IPR048375">
    <property type="entry name" value="YtxK-like_N"/>
</dbReference>
<gene>
    <name evidence="4" type="ORF">CHCC16736_1929</name>
    <name evidence="3" type="ORF">I6G80_09965</name>
</gene>
<dbReference type="InterPro" id="IPR016843">
    <property type="entry name" value="S-AdoMet-dep_Ade-MeTrfase_prd"/>
</dbReference>
<dbReference type="Gene3D" id="1.10.150.470">
    <property type="match status" value="1"/>
</dbReference>
<evidence type="ECO:0000259" key="2">
    <source>
        <dbReference type="Pfam" id="PF21106"/>
    </source>
</evidence>
<dbReference type="Gene3D" id="3.40.50.150">
    <property type="entry name" value="Vaccinia Virus protein VP39"/>
    <property type="match status" value="1"/>
</dbReference>
<evidence type="ECO:0000313" key="6">
    <source>
        <dbReference type="Proteomes" id="UP000595038"/>
    </source>
</evidence>
<accession>A0A1Y0YIR6</accession>
<proteinExistence type="predicted"/>
<sequence>MQNYPVETIYEWLDKGAEVIARDRQIPYIEGLAEAGEAFFTGSADRGLSEEAEQKVKDLIGRARFSECSHESIRKAFQLAILKGQKDIPHPNRQMTPDTIGLFIGYLVNKFMERKKGLTLFDPAVGTGNLLLAVLNQLAEEAGKAFGSEIDDVLIKLAYVQANLQEKEIELFNQDSLQPIFMEHADAVICDLPVGYYPDDESARAFELKADEGHSFSHHLFIEQSLTYTKPGGYLFFMIPNHLFESGQSEKLRTFLKNNAHINAVLQLPLSIFKDEAHAKSILVLQKHGEQAKAPKQVLLAQVPSFANQDAMLNMTAKLDSWFQAEKR</sequence>
<dbReference type="PANTHER" id="PTHR41313">
    <property type="entry name" value="ADENINE-SPECIFIC METHYLTRANSFERASE"/>
    <property type="match status" value="1"/>
</dbReference>
<dbReference type="GO" id="GO:0008170">
    <property type="term" value="F:N-methyltransferase activity"/>
    <property type="evidence" value="ECO:0007669"/>
    <property type="project" value="InterPro"/>
</dbReference>
<dbReference type="RefSeq" id="WP_003184373.1">
    <property type="nucleotide sequence ID" value="NZ_BEXU01000045.1"/>
</dbReference>
<dbReference type="PRINTS" id="PR00507">
    <property type="entry name" value="N12N6MTFRASE"/>
</dbReference>
<reference evidence="3 6" key="2">
    <citation type="submission" date="2020-12" db="EMBL/GenBank/DDBJ databases">
        <title>FDA dAtabase for Regulatory Grade micrObial Sequences (FDA-ARGOS): Supporting development and validation of Infectious Disease Dx tests.</title>
        <authorList>
            <person name="Nelson B."/>
            <person name="Plummer A."/>
            <person name="Tallon L."/>
            <person name="Sadzewicz L."/>
            <person name="Zhao X."/>
            <person name="Boylan J."/>
            <person name="Ott S."/>
            <person name="Bowen H."/>
            <person name="Vavikolanu K."/>
            <person name="Mehta A."/>
            <person name="Aluvathingal J."/>
            <person name="Nadendla S."/>
            <person name="Myers T."/>
            <person name="Yan Y."/>
            <person name="Sichtig H."/>
        </authorList>
    </citation>
    <scope>NUCLEOTIDE SEQUENCE [LARGE SCALE GENOMIC DNA]</scope>
    <source>
        <strain evidence="3 6">FDAARGOS_923</strain>
    </source>
</reference>
<reference evidence="4 5" key="1">
    <citation type="submission" date="2019-06" db="EMBL/GenBank/DDBJ databases">
        <title>Genome sequence analysis of &gt;100 Bacillus licheniformis strains suggests intrinsic resistance to this species.</title>
        <authorList>
            <person name="Wels M."/>
            <person name="Siezen R.J."/>
            <person name="Johansen E."/>
            <person name="Stuer-Lauridsen B."/>
            <person name="Bjerre K."/>
            <person name="Nielsen B.K.K."/>
        </authorList>
    </citation>
    <scope>NUCLEOTIDE SEQUENCE [LARGE SCALE GENOMIC DNA]</scope>
    <source>
        <strain evidence="4 5">BAC-16736</strain>
    </source>
</reference>
<dbReference type="InterPro" id="IPR003356">
    <property type="entry name" value="DNA_methylase_A-5"/>
</dbReference>
<dbReference type="PANTHER" id="PTHR41313:SF1">
    <property type="entry name" value="DNA METHYLASE ADENINE-SPECIFIC DOMAIN-CONTAINING PROTEIN"/>
    <property type="match status" value="1"/>
</dbReference>
<dbReference type="EMBL" id="NILC01000001">
    <property type="protein sequence ID" value="TWL34149.1"/>
    <property type="molecule type" value="Genomic_DNA"/>
</dbReference>
<dbReference type="Proteomes" id="UP000435910">
    <property type="component" value="Unassembled WGS sequence"/>
</dbReference>
<dbReference type="SUPFAM" id="SSF53335">
    <property type="entry name" value="S-adenosyl-L-methionine-dependent methyltransferases"/>
    <property type="match status" value="1"/>
</dbReference>
<dbReference type="Pfam" id="PF21106">
    <property type="entry name" value="YtxK_like"/>
    <property type="match status" value="1"/>
</dbReference>
<dbReference type="GO" id="GO:0032259">
    <property type="term" value="P:methylation"/>
    <property type="evidence" value="ECO:0007669"/>
    <property type="project" value="UniProtKB-KW"/>
</dbReference>
<evidence type="ECO:0000313" key="3">
    <source>
        <dbReference type="EMBL" id="QPR74546.1"/>
    </source>
</evidence>
<evidence type="ECO:0000313" key="4">
    <source>
        <dbReference type="EMBL" id="TWL34149.1"/>
    </source>
</evidence>
<keyword evidence="3" id="KW-0489">Methyltransferase</keyword>
<organism evidence="4 5">
    <name type="scientific">Bacillus licheniformis</name>
    <dbReference type="NCBI Taxonomy" id="1402"/>
    <lineage>
        <taxon>Bacteria</taxon>
        <taxon>Bacillati</taxon>
        <taxon>Bacillota</taxon>
        <taxon>Bacilli</taxon>
        <taxon>Bacillales</taxon>
        <taxon>Bacillaceae</taxon>
        <taxon>Bacillus</taxon>
    </lineage>
</organism>
<dbReference type="PIRSF" id="PIRSF026567">
    <property type="entry name" value="Adenine_mtase_bact_prd"/>
    <property type="match status" value="1"/>
</dbReference>
<name>A0A1Y0YIR6_BACLI</name>
<dbReference type="InterPro" id="IPR052933">
    <property type="entry name" value="DNA_Protect_Modify"/>
</dbReference>
<feature type="domain" description="YtxK-like N-terminal helical" evidence="2">
    <location>
        <begin position="7"/>
        <end position="84"/>
    </location>
</feature>
<dbReference type="CDD" id="cd02440">
    <property type="entry name" value="AdoMet_MTases"/>
    <property type="match status" value="1"/>
</dbReference>
<dbReference type="GeneID" id="92860321"/>
<dbReference type="InterPro" id="IPR029063">
    <property type="entry name" value="SAM-dependent_MTases_sf"/>
</dbReference>